<dbReference type="PANTHER" id="PTHR32108">
    <property type="entry name" value="DNA-DIRECTED RNA POLYMERASE SUBUNIT ALPHA"/>
    <property type="match status" value="1"/>
</dbReference>
<reference evidence="2" key="2">
    <citation type="submission" date="2025-08" db="UniProtKB">
        <authorList>
            <consortium name="RefSeq"/>
        </authorList>
    </citation>
    <scope>IDENTIFICATION</scope>
</reference>
<dbReference type="InterPro" id="IPR021109">
    <property type="entry name" value="Peptidase_aspartic_dom_sf"/>
</dbReference>
<dbReference type="Proteomes" id="UP000818029">
    <property type="component" value="Chromosome A11"/>
</dbReference>
<evidence type="ECO:0000313" key="1">
    <source>
        <dbReference type="Proteomes" id="UP000818029"/>
    </source>
</evidence>
<protein>
    <recommendedName>
        <fullName evidence="3">Gag-pro-like protein</fullName>
    </recommendedName>
</protein>
<dbReference type="PaxDb" id="3635-A0A1U8N2D4"/>
<dbReference type="GeneID" id="107943947"/>
<keyword evidence="1" id="KW-1185">Reference proteome</keyword>
<dbReference type="CDD" id="cd00303">
    <property type="entry name" value="retropepsin_like"/>
    <property type="match status" value="1"/>
</dbReference>
<reference evidence="1" key="1">
    <citation type="journal article" date="2020" name="Nat. Genet.">
        <title>Genomic diversifications of five Gossypium allopolyploid species and their impact on cotton improvement.</title>
        <authorList>
            <person name="Chen Z.J."/>
            <person name="Sreedasyam A."/>
            <person name="Ando A."/>
            <person name="Song Q."/>
            <person name="De Santiago L.M."/>
            <person name="Hulse-Kemp A.M."/>
            <person name="Ding M."/>
            <person name="Ye W."/>
            <person name="Kirkbride R.C."/>
            <person name="Jenkins J."/>
            <person name="Plott C."/>
            <person name="Lovell J."/>
            <person name="Lin Y.M."/>
            <person name="Vaughn R."/>
            <person name="Liu B."/>
            <person name="Simpson S."/>
            <person name="Scheffler B.E."/>
            <person name="Wen L."/>
            <person name="Saski C.A."/>
            <person name="Grover C.E."/>
            <person name="Hu G."/>
            <person name="Conover J.L."/>
            <person name="Carlson J.W."/>
            <person name="Shu S."/>
            <person name="Boston L.B."/>
            <person name="Williams M."/>
            <person name="Peterson D.G."/>
            <person name="McGee K."/>
            <person name="Jones D.C."/>
            <person name="Wendel J.F."/>
            <person name="Stelly D.M."/>
            <person name="Grimwood J."/>
            <person name="Schmutz J."/>
        </authorList>
    </citation>
    <scope>NUCLEOTIDE SEQUENCE [LARGE SCALE GENOMIC DNA]</scope>
    <source>
        <strain evidence="1">cv. TM-1</strain>
    </source>
</reference>
<name>A0A1U8N2D4_GOSHI</name>
<dbReference type="Gene3D" id="2.40.70.10">
    <property type="entry name" value="Acid Proteases"/>
    <property type="match status" value="1"/>
</dbReference>
<dbReference type="KEGG" id="ghi:107943947"/>
<sequence length="780" mass="88413">MRQNTEKFQFTPIPVTHRELYKSLFDAHVVAPFHLEPLQPPYPKWYDANVQCEYHAGITGHSIENCTSFKRCVERLIKAGVLKFDDTPGTGNPLPSHTDKWVNAIIENVGRKVKLNIAEVRTPLNLVWSEMQKRGLVPQGLGDKIQDTQNYCEFHHEKDHEIQNCIEFRALVQDLMDNKELEFFKSIEEGDVCSLGGESCEEGGRTSRPVIIISKPRVSEVEAIITPRVIIQKPTASPYKDSHRVPWNYNCSISVSKKEGSINTPRIEAEPAKGKLIMFRQEAERSEPLVNEPVIEKETKEFLKFLKHSEYNIVEQLHQQPDRISVLALLLNSEVHRNALMKVLNETYVEDDISVNKLDRLVSNISADNFISFSDDEIPPGGMGSIKSLHVTTRCKVYTLPGVLVDNGSALNVLPWATLNRLPIDSSHMKTCQNIVTAFDGTEMKVMGMIEVPLQIGPNTYEVDFLVMDIKPSYNCLLGRHWIHSAGAVPSSLHQKLKMVTEGRLVTINVEEDIIASVTSNTPYIENDNEAVECSFRSLEFVNGTFIAEGNRIPIPRISRATKMSLQLTVGKGALPGRGLEKHLRGKRFRPDASQVKKEFERKQEQLRARLRGTKVRWEPMNFPHISQTFVSGGFIHSIQHKVKEGITEDARGIWSINAIFEEEVMERNLSSICPPPDVNVMSNADTSPESPFEQDMRFEGFQDFEEDEDRGLSLDLLRMVEREDEQILPHKETTEIVALEEGKEVKIGTCVNEKTRQNLMSCCKNSRTSLHGHTRICLV</sequence>
<dbReference type="RefSeq" id="XP_016733252.2">
    <property type="nucleotide sequence ID" value="XM_016877763.2"/>
</dbReference>
<evidence type="ECO:0000313" key="2">
    <source>
        <dbReference type="RefSeq" id="XP_016733252.2"/>
    </source>
</evidence>
<accession>A0A1U8N2D4</accession>
<gene>
    <name evidence="2" type="primary">LOC107943947</name>
</gene>
<dbReference type="PANTHER" id="PTHR32108:SF5">
    <property type="entry name" value="DYNACTIN SUBUNIT 1-LIKE"/>
    <property type="match status" value="1"/>
</dbReference>
<proteinExistence type="predicted"/>
<dbReference type="SUPFAM" id="SSF50630">
    <property type="entry name" value="Acid proteases"/>
    <property type="match status" value="1"/>
</dbReference>
<organism evidence="1 2">
    <name type="scientific">Gossypium hirsutum</name>
    <name type="common">Upland cotton</name>
    <name type="synonym">Gossypium mexicanum</name>
    <dbReference type="NCBI Taxonomy" id="3635"/>
    <lineage>
        <taxon>Eukaryota</taxon>
        <taxon>Viridiplantae</taxon>
        <taxon>Streptophyta</taxon>
        <taxon>Embryophyta</taxon>
        <taxon>Tracheophyta</taxon>
        <taxon>Spermatophyta</taxon>
        <taxon>Magnoliopsida</taxon>
        <taxon>eudicotyledons</taxon>
        <taxon>Gunneridae</taxon>
        <taxon>Pentapetalae</taxon>
        <taxon>rosids</taxon>
        <taxon>malvids</taxon>
        <taxon>Malvales</taxon>
        <taxon>Malvaceae</taxon>
        <taxon>Malvoideae</taxon>
        <taxon>Gossypium</taxon>
    </lineage>
</organism>
<dbReference type="AlphaFoldDB" id="A0A1U8N2D4"/>
<evidence type="ECO:0008006" key="3">
    <source>
        <dbReference type="Google" id="ProtNLM"/>
    </source>
</evidence>